<dbReference type="InterPro" id="IPR002220">
    <property type="entry name" value="DapA-like"/>
</dbReference>
<protein>
    <submittedName>
        <fullName evidence="6">Dihydrodipicolinate synthase family protein</fullName>
    </submittedName>
</protein>
<dbReference type="GO" id="GO:0005829">
    <property type="term" value="C:cytosol"/>
    <property type="evidence" value="ECO:0007669"/>
    <property type="project" value="TreeGrafter"/>
</dbReference>
<evidence type="ECO:0000256" key="1">
    <source>
        <dbReference type="ARBA" id="ARBA00007592"/>
    </source>
</evidence>
<evidence type="ECO:0000313" key="6">
    <source>
        <dbReference type="EMBL" id="KZB00750.1"/>
    </source>
</evidence>
<dbReference type="PANTHER" id="PTHR12128:SF66">
    <property type="entry name" value="4-HYDROXY-2-OXOGLUTARATE ALDOLASE, MITOCHONDRIAL"/>
    <property type="match status" value="1"/>
</dbReference>
<dbReference type="PANTHER" id="PTHR12128">
    <property type="entry name" value="DIHYDRODIPICOLINATE SYNTHASE"/>
    <property type="match status" value="1"/>
</dbReference>
<dbReference type="SMART" id="SM01130">
    <property type="entry name" value="DHDPS"/>
    <property type="match status" value="1"/>
</dbReference>
<dbReference type="EMBL" id="LVYU01000084">
    <property type="protein sequence ID" value="KZB00750.1"/>
    <property type="molecule type" value="Genomic_DNA"/>
</dbReference>
<reference evidence="6" key="1">
    <citation type="submission" date="2016-03" db="EMBL/GenBank/DDBJ databases">
        <title>Microsymbionts genomes from the relict species Vavilovia formosa.</title>
        <authorList>
            <person name="Chirak E."/>
            <person name="Kimeklis A."/>
            <person name="Kopat V."/>
            <person name="Andronov E."/>
        </authorList>
    </citation>
    <scope>NUCLEOTIDE SEQUENCE [LARGE SCALE GENOMIC DNA]</scope>
    <source>
        <strain evidence="6">Vaf12</strain>
    </source>
</reference>
<dbReference type="PRINTS" id="PR00146">
    <property type="entry name" value="DHPICSNTHASE"/>
</dbReference>
<organism evidence="6">
    <name type="scientific">Rhizobium leguminosarum</name>
    <dbReference type="NCBI Taxonomy" id="384"/>
    <lineage>
        <taxon>Bacteria</taxon>
        <taxon>Pseudomonadati</taxon>
        <taxon>Pseudomonadota</taxon>
        <taxon>Alphaproteobacteria</taxon>
        <taxon>Hyphomicrobiales</taxon>
        <taxon>Rhizobiaceae</taxon>
        <taxon>Rhizobium/Agrobacterium group</taxon>
        <taxon>Rhizobium</taxon>
    </lineage>
</organism>
<dbReference type="Gene3D" id="3.20.20.70">
    <property type="entry name" value="Aldolase class I"/>
    <property type="match status" value="1"/>
</dbReference>
<evidence type="ECO:0000256" key="2">
    <source>
        <dbReference type="ARBA" id="ARBA00023239"/>
    </source>
</evidence>
<name>A0A154ILB1_RHILE</name>
<feature type="active site" description="Schiff-base intermediate with substrate" evidence="4">
    <location>
        <position position="162"/>
    </location>
</feature>
<dbReference type="Pfam" id="PF00701">
    <property type="entry name" value="DHDPS"/>
    <property type="match status" value="1"/>
</dbReference>
<evidence type="ECO:0000256" key="5">
    <source>
        <dbReference type="PIRSR" id="PIRSR001365-2"/>
    </source>
</evidence>
<evidence type="ECO:0000256" key="3">
    <source>
        <dbReference type="PIRNR" id="PIRNR001365"/>
    </source>
</evidence>
<evidence type="ECO:0000256" key="4">
    <source>
        <dbReference type="PIRSR" id="PIRSR001365-1"/>
    </source>
</evidence>
<dbReference type="InterPro" id="IPR013785">
    <property type="entry name" value="Aldolase_TIM"/>
</dbReference>
<dbReference type="SUPFAM" id="SSF51569">
    <property type="entry name" value="Aldolase"/>
    <property type="match status" value="1"/>
</dbReference>
<comment type="similarity">
    <text evidence="1 3">Belongs to the DapA family.</text>
</comment>
<sequence length="303" mass="32975">MKFEGIYTPAVTPLDPDGHIDRPAFAAVLESLIEAKVHGIIVGGSTGEYYAQSAQERFELAAHAKDVIGTRLPLIIGTGATRTEDSVEYAKAAKEIGADAILVSSPPYALPTERENAVHALTIDRAANMPIMLYNYPARMGVVMGEEYFARVGKSKNVVAIKESSGDMANLHLLARKFPHISLSCGWDDQALEFFAWGARSWVCAGSNFLPREHVALYEACVNEKNFDKGRAIMTAMLPLMDFLECGKFVQSIKHGCELIGLSTGPVRAPLRPLNSEEKRTLQTVVTTLKRTVAQITSGANHA</sequence>
<dbReference type="RefSeq" id="WP_062941728.1">
    <property type="nucleotide sequence ID" value="NZ_CP171849.1"/>
</dbReference>
<comment type="caution">
    <text evidence="6">The sequence shown here is derived from an EMBL/GenBank/DDBJ whole genome shotgun (WGS) entry which is preliminary data.</text>
</comment>
<dbReference type="CDD" id="cd00408">
    <property type="entry name" value="DHDPS-like"/>
    <property type="match status" value="1"/>
</dbReference>
<accession>A0A154ILB1</accession>
<dbReference type="AlphaFoldDB" id="A0A154ILB1"/>
<proteinExistence type="inferred from homology"/>
<feature type="binding site" evidence="5">
    <location>
        <position position="46"/>
    </location>
    <ligand>
        <name>pyruvate</name>
        <dbReference type="ChEBI" id="CHEBI:15361"/>
    </ligand>
</feature>
<feature type="binding site" evidence="5">
    <location>
        <position position="203"/>
    </location>
    <ligand>
        <name>pyruvate</name>
        <dbReference type="ChEBI" id="CHEBI:15361"/>
    </ligand>
</feature>
<feature type="active site" description="Proton donor/acceptor" evidence="4">
    <location>
        <position position="134"/>
    </location>
</feature>
<gene>
    <name evidence="6" type="ORF">A4A59_15705</name>
</gene>
<dbReference type="GO" id="GO:0008840">
    <property type="term" value="F:4-hydroxy-tetrahydrodipicolinate synthase activity"/>
    <property type="evidence" value="ECO:0007669"/>
    <property type="project" value="TreeGrafter"/>
</dbReference>
<keyword evidence="2 3" id="KW-0456">Lyase</keyword>
<dbReference type="PIRSF" id="PIRSF001365">
    <property type="entry name" value="DHDPS"/>
    <property type="match status" value="1"/>
</dbReference>